<reference evidence="6 7" key="1">
    <citation type="submission" date="2023-04" db="EMBL/GenBank/DDBJ databases">
        <title>Taxonomic identification of the Arctic strain Aequorivita sp. nov. and transcriptomic analysis in response to temperature stress.</title>
        <authorList>
            <person name="Liu W."/>
            <person name="Cong B."/>
            <person name="Lin J."/>
        </authorList>
    </citation>
    <scope>NUCLEOTIDE SEQUENCE [LARGE SCALE GENOMIC DNA]</scope>
    <source>
        <strain evidence="6 7">Ant34-E75</strain>
    </source>
</reference>
<dbReference type="EMBL" id="CP122379">
    <property type="protein sequence ID" value="WGF92358.1"/>
    <property type="molecule type" value="Genomic_DNA"/>
</dbReference>
<keyword evidence="7" id="KW-1185">Reference proteome</keyword>
<name>A0ABY8KSD3_9FLAO</name>
<dbReference type="PANTHER" id="PTHR43214">
    <property type="entry name" value="TWO-COMPONENT RESPONSE REGULATOR"/>
    <property type="match status" value="1"/>
</dbReference>
<dbReference type="InterPro" id="IPR000792">
    <property type="entry name" value="Tscrpt_reg_LuxR_C"/>
</dbReference>
<dbReference type="PROSITE" id="PS50110">
    <property type="entry name" value="RESPONSE_REGULATORY"/>
    <property type="match status" value="1"/>
</dbReference>
<dbReference type="Proteomes" id="UP001238523">
    <property type="component" value="Chromosome"/>
</dbReference>
<dbReference type="Gene3D" id="3.40.50.2300">
    <property type="match status" value="1"/>
</dbReference>
<evidence type="ECO:0000259" key="4">
    <source>
        <dbReference type="PROSITE" id="PS50043"/>
    </source>
</evidence>
<keyword evidence="1 3" id="KW-0597">Phosphoprotein</keyword>
<protein>
    <submittedName>
        <fullName evidence="6">Response regulator transcription factor</fullName>
    </submittedName>
</protein>
<dbReference type="CDD" id="cd06170">
    <property type="entry name" value="LuxR_C_like"/>
    <property type="match status" value="1"/>
</dbReference>
<gene>
    <name evidence="6" type="ORF">QCQ61_14255</name>
</gene>
<dbReference type="RefSeq" id="WP_279448321.1">
    <property type="nucleotide sequence ID" value="NZ_CP122379.1"/>
</dbReference>
<evidence type="ECO:0000313" key="7">
    <source>
        <dbReference type="Proteomes" id="UP001238523"/>
    </source>
</evidence>
<sequence length="210" mass="23268">MTVQPTIKICIIEDDALILKSLQQVLNNADGFKVIGTYFSAEEALENFSENYPDVLLLDIDLPGISGIEAIAKLKKIQPDLNIVMLTIHEESEHVFSALRQGAVGYLVKGNHSKLLLDGIREVFEGGAPMSPSIAREVITSFKPSYETILSERELEVLEKLSNGTNNSQIADELFVSVNTIKAHVKNIYKKLHVNSRAEAVKKGFRKGLF</sequence>
<keyword evidence="2" id="KW-0238">DNA-binding</keyword>
<dbReference type="InterPro" id="IPR058245">
    <property type="entry name" value="NreC/VraR/RcsB-like_REC"/>
</dbReference>
<dbReference type="SUPFAM" id="SSF46894">
    <property type="entry name" value="C-terminal effector domain of the bipartite response regulators"/>
    <property type="match status" value="1"/>
</dbReference>
<dbReference type="SMART" id="SM00421">
    <property type="entry name" value="HTH_LUXR"/>
    <property type="match status" value="1"/>
</dbReference>
<feature type="modified residue" description="4-aspartylphosphate" evidence="3">
    <location>
        <position position="59"/>
    </location>
</feature>
<evidence type="ECO:0000259" key="5">
    <source>
        <dbReference type="PROSITE" id="PS50110"/>
    </source>
</evidence>
<evidence type="ECO:0000313" key="6">
    <source>
        <dbReference type="EMBL" id="WGF92358.1"/>
    </source>
</evidence>
<dbReference type="InterPro" id="IPR011006">
    <property type="entry name" value="CheY-like_superfamily"/>
</dbReference>
<evidence type="ECO:0000256" key="1">
    <source>
        <dbReference type="ARBA" id="ARBA00022553"/>
    </source>
</evidence>
<dbReference type="SMART" id="SM00448">
    <property type="entry name" value="REC"/>
    <property type="match status" value="1"/>
</dbReference>
<evidence type="ECO:0000256" key="3">
    <source>
        <dbReference type="PROSITE-ProRule" id="PRU00169"/>
    </source>
</evidence>
<dbReference type="PROSITE" id="PS00622">
    <property type="entry name" value="HTH_LUXR_1"/>
    <property type="match status" value="1"/>
</dbReference>
<dbReference type="Pfam" id="PF00196">
    <property type="entry name" value="GerE"/>
    <property type="match status" value="1"/>
</dbReference>
<dbReference type="InterPro" id="IPR001789">
    <property type="entry name" value="Sig_transdc_resp-reg_receiver"/>
</dbReference>
<dbReference type="PROSITE" id="PS50043">
    <property type="entry name" value="HTH_LUXR_2"/>
    <property type="match status" value="1"/>
</dbReference>
<dbReference type="SUPFAM" id="SSF52172">
    <property type="entry name" value="CheY-like"/>
    <property type="match status" value="1"/>
</dbReference>
<feature type="domain" description="HTH luxR-type" evidence="4">
    <location>
        <begin position="143"/>
        <end position="208"/>
    </location>
</feature>
<accession>A0ABY8KSD3</accession>
<dbReference type="PRINTS" id="PR00038">
    <property type="entry name" value="HTHLUXR"/>
</dbReference>
<evidence type="ECO:0000256" key="2">
    <source>
        <dbReference type="ARBA" id="ARBA00023125"/>
    </source>
</evidence>
<dbReference type="Pfam" id="PF00072">
    <property type="entry name" value="Response_reg"/>
    <property type="match status" value="1"/>
</dbReference>
<dbReference type="InterPro" id="IPR039420">
    <property type="entry name" value="WalR-like"/>
</dbReference>
<dbReference type="InterPro" id="IPR016032">
    <property type="entry name" value="Sig_transdc_resp-reg_C-effctor"/>
</dbReference>
<proteinExistence type="predicted"/>
<feature type="domain" description="Response regulatory" evidence="5">
    <location>
        <begin position="8"/>
        <end position="124"/>
    </location>
</feature>
<organism evidence="6 7">
    <name type="scientific">Aequorivita marisscotiae</name>
    <dbReference type="NCBI Taxonomy" id="3040348"/>
    <lineage>
        <taxon>Bacteria</taxon>
        <taxon>Pseudomonadati</taxon>
        <taxon>Bacteroidota</taxon>
        <taxon>Flavobacteriia</taxon>
        <taxon>Flavobacteriales</taxon>
        <taxon>Flavobacteriaceae</taxon>
        <taxon>Aequorivita</taxon>
    </lineage>
</organism>
<dbReference type="CDD" id="cd17535">
    <property type="entry name" value="REC_NarL-like"/>
    <property type="match status" value="1"/>
</dbReference>